<dbReference type="AlphaFoldDB" id="A0AAP0LR85"/>
<feature type="compositionally biased region" description="Polar residues" evidence="1">
    <location>
        <begin position="1"/>
        <end position="14"/>
    </location>
</feature>
<feature type="region of interest" description="Disordered" evidence="1">
    <location>
        <begin position="1"/>
        <end position="65"/>
    </location>
</feature>
<name>A0AAP0LR85_9ROSI</name>
<evidence type="ECO:0000313" key="3">
    <source>
        <dbReference type="Proteomes" id="UP001428341"/>
    </source>
</evidence>
<keyword evidence="3" id="KW-1185">Reference proteome</keyword>
<evidence type="ECO:0000313" key="2">
    <source>
        <dbReference type="EMBL" id="KAK9181211.1"/>
    </source>
</evidence>
<evidence type="ECO:0000256" key="1">
    <source>
        <dbReference type="SAM" id="MobiDB-lite"/>
    </source>
</evidence>
<reference evidence="2 3" key="1">
    <citation type="submission" date="2024-05" db="EMBL/GenBank/DDBJ databases">
        <title>Haplotype-resolved chromosome-level genome assembly of Huyou (Citrus changshanensis).</title>
        <authorList>
            <person name="Miao C."/>
            <person name="Chen W."/>
            <person name="Wu Y."/>
            <person name="Wang L."/>
            <person name="Zhao S."/>
            <person name="Grierson D."/>
            <person name="Xu C."/>
            <person name="Chen K."/>
        </authorList>
    </citation>
    <scope>NUCLEOTIDE SEQUENCE [LARGE SCALE GENOMIC DNA]</scope>
    <source>
        <strain evidence="2">01-14</strain>
        <tissue evidence="2">Leaf</tissue>
    </source>
</reference>
<dbReference type="Proteomes" id="UP001428341">
    <property type="component" value="Unassembled WGS sequence"/>
</dbReference>
<feature type="compositionally biased region" description="Acidic residues" evidence="1">
    <location>
        <begin position="16"/>
        <end position="27"/>
    </location>
</feature>
<sequence>MCDTTFQIQLNQPEYLQEEQPNDESDYEQPKEETMSHVEEGAEHNESQKSTRIRKPPGWLKDYVV</sequence>
<protein>
    <submittedName>
        <fullName evidence="2">Uncharacterized protein</fullName>
    </submittedName>
</protein>
<proteinExistence type="predicted"/>
<accession>A0AAP0LR85</accession>
<organism evidence="2 3">
    <name type="scientific">Citrus x changshan-huyou</name>
    <dbReference type="NCBI Taxonomy" id="2935761"/>
    <lineage>
        <taxon>Eukaryota</taxon>
        <taxon>Viridiplantae</taxon>
        <taxon>Streptophyta</taxon>
        <taxon>Embryophyta</taxon>
        <taxon>Tracheophyta</taxon>
        <taxon>Spermatophyta</taxon>
        <taxon>Magnoliopsida</taxon>
        <taxon>eudicotyledons</taxon>
        <taxon>Gunneridae</taxon>
        <taxon>Pentapetalae</taxon>
        <taxon>rosids</taxon>
        <taxon>malvids</taxon>
        <taxon>Sapindales</taxon>
        <taxon>Rutaceae</taxon>
        <taxon>Aurantioideae</taxon>
        <taxon>Citrus</taxon>
    </lineage>
</organism>
<feature type="compositionally biased region" description="Basic and acidic residues" evidence="1">
    <location>
        <begin position="28"/>
        <end position="49"/>
    </location>
</feature>
<dbReference type="EMBL" id="JBCGBO010000024">
    <property type="protein sequence ID" value="KAK9181211.1"/>
    <property type="molecule type" value="Genomic_DNA"/>
</dbReference>
<gene>
    <name evidence="2" type="ORF">WN944_024348</name>
</gene>
<comment type="caution">
    <text evidence="2">The sequence shown here is derived from an EMBL/GenBank/DDBJ whole genome shotgun (WGS) entry which is preliminary data.</text>
</comment>